<proteinExistence type="predicted"/>
<gene>
    <name evidence="1" type="ORF">EZH22_10930</name>
</gene>
<dbReference type="Gene3D" id="3.10.20.30">
    <property type="match status" value="1"/>
</dbReference>
<dbReference type="KEGG" id="xdi:EZH22_10930"/>
<protein>
    <submittedName>
        <fullName evidence="1">MoaD/ThiS family protein</fullName>
    </submittedName>
</protein>
<accession>A0A974PS82</accession>
<dbReference type="EMBL" id="CP063362">
    <property type="protein sequence ID" value="QRG08745.1"/>
    <property type="molecule type" value="Genomic_DNA"/>
</dbReference>
<dbReference type="SUPFAM" id="SSF54285">
    <property type="entry name" value="MoaD/ThiS"/>
    <property type="match status" value="1"/>
</dbReference>
<dbReference type="InterPro" id="IPR012675">
    <property type="entry name" value="Beta-grasp_dom_sf"/>
</dbReference>
<reference evidence="1 2" key="1">
    <citation type="submission" date="2020-10" db="EMBL/GenBank/DDBJ databases">
        <title>Degradation of 1,4-Dioxane by Xanthobacter sp. YN2, via a Novel Group-2 Soluble Di-Iron Monooxygenase.</title>
        <authorList>
            <person name="Ma F."/>
            <person name="Wang Y."/>
            <person name="Yang J."/>
            <person name="Guo H."/>
            <person name="Su D."/>
            <person name="Yu L."/>
        </authorList>
    </citation>
    <scope>NUCLEOTIDE SEQUENCE [LARGE SCALE GENOMIC DNA]</scope>
    <source>
        <strain evidence="1 2">YN2</strain>
    </source>
</reference>
<dbReference type="Pfam" id="PF02597">
    <property type="entry name" value="ThiS"/>
    <property type="match status" value="1"/>
</dbReference>
<dbReference type="AlphaFoldDB" id="A0A974PS82"/>
<dbReference type="Proteomes" id="UP000596427">
    <property type="component" value="Chromosome"/>
</dbReference>
<dbReference type="InterPro" id="IPR003749">
    <property type="entry name" value="ThiS/MoaD-like"/>
</dbReference>
<evidence type="ECO:0000313" key="1">
    <source>
        <dbReference type="EMBL" id="QRG08745.1"/>
    </source>
</evidence>
<dbReference type="InterPro" id="IPR052045">
    <property type="entry name" value="Sulfur_Carrier/Prot_Modifier"/>
</dbReference>
<sequence length="98" mass="10391">MAPALPSPPPAPARVRLPAHLARLFPDGATYVEIVAADVAALMDALEARWPGMRDRLCDTTPAVRRHINVFVAGRRARLDTPLAPGADVFILTAISGG</sequence>
<evidence type="ECO:0000313" key="2">
    <source>
        <dbReference type="Proteomes" id="UP000596427"/>
    </source>
</evidence>
<organism evidence="1 2">
    <name type="scientific">Xanthobacter dioxanivorans</name>
    <dbReference type="NCBI Taxonomy" id="2528964"/>
    <lineage>
        <taxon>Bacteria</taxon>
        <taxon>Pseudomonadati</taxon>
        <taxon>Pseudomonadota</taxon>
        <taxon>Alphaproteobacteria</taxon>
        <taxon>Hyphomicrobiales</taxon>
        <taxon>Xanthobacteraceae</taxon>
        <taxon>Xanthobacter</taxon>
    </lineage>
</organism>
<keyword evidence="2" id="KW-1185">Reference proteome</keyword>
<dbReference type="PANTHER" id="PTHR38031:SF1">
    <property type="entry name" value="SULFUR CARRIER PROTEIN CYSO"/>
    <property type="match status" value="1"/>
</dbReference>
<dbReference type="InterPro" id="IPR016155">
    <property type="entry name" value="Mopterin_synth/thiamin_S_b"/>
</dbReference>
<dbReference type="RefSeq" id="WP_203195658.1">
    <property type="nucleotide sequence ID" value="NZ_CP063362.1"/>
</dbReference>
<name>A0A974PS82_9HYPH</name>
<dbReference type="PANTHER" id="PTHR38031">
    <property type="entry name" value="SULFUR CARRIER PROTEIN SLR0821-RELATED"/>
    <property type="match status" value="1"/>
</dbReference>